<organism evidence="1 2">
    <name type="scientific">Physocladia obscura</name>
    <dbReference type="NCBI Taxonomy" id="109957"/>
    <lineage>
        <taxon>Eukaryota</taxon>
        <taxon>Fungi</taxon>
        <taxon>Fungi incertae sedis</taxon>
        <taxon>Chytridiomycota</taxon>
        <taxon>Chytridiomycota incertae sedis</taxon>
        <taxon>Chytridiomycetes</taxon>
        <taxon>Chytridiales</taxon>
        <taxon>Chytriomycetaceae</taxon>
        <taxon>Physocladia</taxon>
    </lineage>
</organism>
<reference evidence="1" key="1">
    <citation type="submission" date="2020-05" db="EMBL/GenBank/DDBJ databases">
        <title>Phylogenomic resolution of chytrid fungi.</title>
        <authorList>
            <person name="Stajich J.E."/>
            <person name="Amses K."/>
            <person name="Simmons R."/>
            <person name="Seto K."/>
            <person name="Myers J."/>
            <person name="Bonds A."/>
            <person name="Quandt C.A."/>
            <person name="Barry K."/>
            <person name="Liu P."/>
            <person name="Grigoriev I."/>
            <person name="Longcore J.E."/>
            <person name="James T.Y."/>
        </authorList>
    </citation>
    <scope>NUCLEOTIDE SEQUENCE</scope>
    <source>
        <strain evidence="1">JEL0513</strain>
    </source>
</reference>
<evidence type="ECO:0000313" key="2">
    <source>
        <dbReference type="Proteomes" id="UP001211907"/>
    </source>
</evidence>
<dbReference type="AlphaFoldDB" id="A0AAD5T0C7"/>
<dbReference type="Gene3D" id="2.120.10.70">
    <property type="entry name" value="Fucose-specific lectin"/>
    <property type="match status" value="1"/>
</dbReference>
<gene>
    <name evidence="1" type="ORF">HK100_000318</name>
</gene>
<dbReference type="Proteomes" id="UP001211907">
    <property type="component" value="Unassembled WGS sequence"/>
</dbReference>
<evidence type="ECO:0000313" key="1">
    <source>
        <dbReference type="EMBL" id="KAJ3119445.1"/>
    </source>
</evidence>
<dbReference type="SUPFAM" id="SSF89372">
    <property type="entry name" value="Fucose-specific lectin"/>
    <property type="match status" value="1"/>
</dbReference>
<keyword evidence="2" id="KW-1185">Reference proteome</keyword>
<accession>A0AAD5T0C7</accession>
<name>A0AAD5T0C7_9FUNG</name>
<dbReference type="EMBL" id="JADGJH010001060">
    <property type="protein sequence ID" value="KAJ3119445.1"/>
    <property type="molecule type" value="Genomic_DNA"/>
</dbReference>
<comment type="caution">
    <text evidence="1">The sequence shown here is derived from an EMBL/GenBank/DDBJ whole genome shotgun (WGS) entry which is preliminary data.</text>
</comment>
<protein>
    <submittedName>
        <fullName evidence="1">Uncharacterized protein</fullName>
    </submittedName>
</protein>
<proteinExistence type="predicted"/>
<sequence>MYVHLIGTEAIAKTSTEATGARSREAIEAKTGMSFHCQITLSLDSAAKIHFFDRSGCRIAASATKGSAIQNLRLGLFEAFALTHNNEFAHAWIDTNNDNNKNNNNNSNIWHDWTGFETTKNMRLLNNGHQTVTSIVAAADPNSVIGSCGWVFFLAENGVLFCMIDASDDPAVRWTSCFQIGPRSLRFASLTNAFEYDEKLHLFGIGPDGVVYGVRQVVSQSREFKQISKIEGGLHLGLHSLVVFAHNSGNKSVHFFAISSDSKLYHAYWSLPDEWCPWYGFEMPQCCKKIAVCEDDGGNMNLFVLDSVGDIHVSCMADKNRVWQNVFDPKKFKASDFAVCSNRDSGAIAVVFVSSDLRGWWVSGRNLNTFVAPKEFSCEGMEILSLLAIVVGDNRTVQMFGISKDLTI</sequence>